<protein>
    <submittedName>
        <fullName evidence="1">Uncharacterized protein</fullName>
    </submittedName>
</protein>
<proteinExistence type="predicted"/>
<dbReference type="RefSeq" id="WP_116414441.1">
    <property type="nucleotide sequence ID" value="NZ_NBWZ01000001.1"/>
</dbReference>
<keyword evidence="2" id="KW-1185">Reference proteome</keyword>
<gene>
    <name evidence="1" type="ORF">B7R54_07255</name>
</gene>
<reference evidence="1 2" key="1">
    <citation type="submission" date="2017-04" db="EMBL/GenBank/DDBJ databases">
        <title>Comparative genome analysis of Subtercola boreus.</title>
        <authorList>
            <person name="Cho Y.-J."/>
            <person name="Cho A."/>
            <person name="Kim O.-S."/>
            <person name="Lee J.-I."/>
        </authorList>
    </citation>
    <scope>NUCLEOTIDE SEQUENCE [LARGE SCALE GENOMIC DNA]</scope>
    <source>
        <strain evidence="1 2">K300</strain>
    </source>
</reference>
<dbReference type="Proteomes" id="UP000256486">
    <property type="component" value="Unassembled WGS sequence"/>
</dbReference>
<dbReference type="EMBL" id="NBWZ01000001">
    <property type="protein sequence ID" value="RFA09045.1"/>
    <property type="molecule type" value="Genomic_DNA"/>
</dbReference>
<comment type="caution">
    <text evidence="1">The sequence shown here is derived from an EMBL/GenBank/DDBJ whole genome shotgun (WGS) entry which is preliminary data.</text>
</comment>
<evidence type="ECO:0000313" key="2">
    <source>
        <dbReference type="Proteomes" id="UP000256486"/>
    </source>
</evidence>
<organism evidence="1 2">
    <name type="scientific">Subtercola boreus</name>
    <dbReference type="NCBI Taxonomy" id="120213"/>
    <lineage>
        <taxon>Bacteria</taxon>
        <taxon>Bacillati</taxon>
        <taxon>Actinomycetota</taxon>
        <taxon>Actinomycetes</taxon>
        <taxon>Micrococcales</taxon>
        <taxon>Microbacteriaceae</taxon>
        <taxon>Subtercola</taxon>
    </lineage>
</organism>
<dbReference type="OrthoDB" id="3296614at2"/>
<evidence type="ECO:0000313" key="1">
    <source>
        <dbReference type="EMBL" id="RFA09045.1"/>
    </source>
</evidence>
<accession>A0A3E0VHC8</accession>
<sequence>MTEQAGAVVDERVFYRDIKPYDAPEELSQLHGPAEGLMALPLNVYWGPAHRFDLNNESDVVEAYQAALREGRVKDQAEILNPGLLVSIWPELLLPARVRVLWENRFPVLAAA</sequence>
<name>A0A3E0VHC8_9MICO</name>
<dbReference type="AlphaFoldDB" id="A0A3E0VHC8"/>